<dbReference type="EMBL" id="CP097331">
    <property type="protein sequence ID" value="URF07833.1"/>
    <property type="molecule type" value="Genomic_DNA"/>
</dbReference>
<proteinExistence type="predicted"/>
<accession>A0AAE9I4Y4</accession>
<evidence type="ECO:0000313" key="4">
    <source>
        <dbReference type="Proteomes" id="UP001056132"/>
    </source>
</evidence>
<dbReference type="Proteomes" id="UP001056132">
    <property type="component" value="Chromosome 2"/>
</dbReference>
<dbReference type="KEGG" id="ccam:M5D45_21975"/>
<dbReference type="SUPFAM" id="SSF56801">
    <property type="entry name" value="Acetyl-CoA synthetase-like"/>
    <property type="match status" value="1"/>
</dbReference>
<dbReference type="InterPro" id="IPR042099">
    <property type="entry name" value="ANL_N_sf"/>
</dbReference>
<dbReference type="Gene3D" id="3.30.300.30">
    <property type="match status" value="1"/>
</dbReference>
<dbReference type="InterPro" id="IPR020845">
    <property type="entry name" value="AMP-binding_CS"/>
</dbReference>
<evidence type="ECO:0000259" key="1">
    <source>
        <dbReference type="Pfam" id="PF00501"/>
    </source>
</evidence>
<dbReference type="RefSeq" id="WP_250025900.1">
    <property type="nucleotide sequence ID" value="NZ_CP097331.1"/>
</dbReference>
<dbReference type="GO" id="GO:0016877">
    <property type="term" value="F:ligase activity, forming carbon-sulfur bonds"/>
    <property type="evidence" value="ECO:0007669"/>
    <property type="project" value="UniProtKB-ARBA"/>
</dbReference>
<protein>
    <submittedName>
        <fullName evidence="3">AMP-binding protein</fullName>
    </submittedName>
</protein>
<dbReference type="PANTHER" id="PTHR43767:SF7">
    <property type="entry name" value="MEDIUM_LONG-CHAIN-FATTY-ACID--COA LIGASE FADD8"/>
    <property type="match status" value="1"/>
</dbReference>
<reference evidence="3" key="1">
    <citation type="journal article" date="2022" name="Microbiol. Resour. Announc.">
        <title>Genome Sequence of Cupriavidus campinensis Strain G5, a Member of a Bacterial Consortium Capable of Polyethylene Degradation.</title>
        <authorList>
            <person name="Schneider B."/>
            <person name="Pfeiffer F."/>
            <person name="Dyall-Smith M."/>
            <person name="Kunte H.J."/>
        </authorList>
    </citation>
    <scope>NUCLEOTIDE SEQUENCE</scope>
    <source>
        <strain evidence="3">G5</strain>
    </source>
</reference>
<dbReference type="InterPro" id="IPR000873">
    <property type="entry name" value="AMP-dep_synth/lig_dom"/>
</dbReference>
<evidence type="ECO:0000259" key="2">
    <source>
        <dbReference type="Pfam" id="PF13193"/>
    </source>
</evidence>
<feature type="domain" description="AMP-dependent synthetase/ligase" evidence="1">
    <location>
        <begin position="21"/>
        <end position="378"/>
    </location>
</feature>
<sequence length="522" mass="55880">MGDTGQLYGCTTVAALYRSAFKTFADREALVGQDIRLTYGELEARCHQIARLFLSIGLRRQDGIAMLAGNRVDAMAAIIAAQLLGLRYTALHPLGSAEDQAFVLRDAGIQTLVIDTPRHGERGAALAGLGIVRHVLTLGPAPFGTDLVAAAATMDAGDFPLDVQAGDVFKIGYTGGTTGKSKGVVQSHRTAVTMTLQQLACWEWPDEARFLATTPISHAAGAAILPTFLQGGTVVFMDKYDPLAFLEAVARHRITCTFLVPSQIYGLLDFAGLADHDLSGLHRIWYGAAPIAPARLAEAIGRIGRIFGQIYGQAEAPMTVTYLRADEHDPARPHLMGSCGRPIPGNDVRLLDTQLREVPPGEIGELCVRGPLVMSGYLNRPEETAKTLAGDWLHTGDMARRDAAGYLYLVDRAKDMIISGGFNVYSSEVENCLAAHPAVAMSAVIGVPHAKWGEAVTALVVLKPDASVTEQALIDFVTAHKGVVCAPKSVSFETALPLTSLGKLDKKSLRARYWGGQDRQVS</sequence>
<dbReference type="Pfam" id="PF13193">
    <property type="entry name" value="AMP-binding_C"/>
    <property type="match status" value="1"/>
</dbReference>
<dbReference type="InterPro" id="IPR045851">
    <property type="entry name" value="AMP-bd_C_sf"/>
</dbReference>
<dbReference type="InterPro" id="IPR025110">
    <property type="entry name" value="AMP-bd_C"/>
</dbReference>
<dbReference type="PANTHER" id="PTHR43767">
    <property type="entry name" value="LONG-CHAIN-FATTY-ACID--COA LIGASE"/>
    <property type="match status" value="1"/>
</dbReference>
<dbReference type="InterPro" id="IPR050237">
    <property type="entry name" value="ATP-dep_AMP-bd_enzyme"/>
</dbReference>
<reference evidence="3" key="2">
    <citation type="submission" date="2022-05" db="EMBL/GenBank/DDBJ databases">
        <authorList>
            <person name="Kunte H.-J."/>
        </authorList>
    </citation>
    <scope>NUCLEOTIDE SEQUENCE</scope>
    <source>
        <strain evidence="3">G5</strain>
    </source>
</reference>
<dbReference type="Pfam" id="PF00501">
    <property type="entry name" value="AMP-binding"/>
    <property type="match status" value="1"/>
</dbReference>
<dbReference type="PROSITE" id="PS00455">
    <property type="entry name" value="AMP_BINDING"/>
    <property type="match status" value="1"/>
</dbReference>
<name>A0AAE9I4Y4_9BURK</name>
<gene>
    <name evidence="3" type="ORF">M5D45_21975</name>
</gene>
<organism evidence="3 4">
    <name type="scientific">Cupriavidus campinensis</name>
    <dbReference type="NCBI Taxonomy" id="151783"/>
    <lineage>
        <taxon>Bacteria</taxon>
        <taxon>Pseudomonadati</taxon>
        <taxon>Pseudomonadota</taxon>
        <taxon>Betaproteobacteria</taxon>
        <taxon>Burkholderiales</taxon>
        <taxon>Burkholderiaceae</taxon>
        <taxon>Cupriavidus</taxon>
    </lineage>
</organism>
<evidence type="ECO:0000313" key="3">
    <source>
        <dbReference type="EMBL" id="URF07833.1"/>
    </source>
</evidence>
<dbReference type="Gene3D" id="3.40.50.12780">
    <property type="entry name" value="N-terminal domain of ligase-like"/>
    <property type="match status" value="1"/>
</dbReference>
<feature type="domain" description="AMP-binding enzyme C-terminal" evidence="2">
    <location>
        <begin position="428"/>
        <end position="503"/>
    </location>
</feature>
<dbReference type="AlphaFoldDB" id="A0AAE9I4Y4"/>